<accession>A0A0N1I848</accession>
<dbReference type="EMBL" id="LJSK01000037">
    <property type="protein sequence ID" value="KPI88873.1"/>
    <property type="molecule type" value="Genomic_DNA"/>
</dbReference>
<dbReference type="VEuPathDB" id="TriTrypDB:Lsey_0037_0040"/>
<evidence type="ECO:0000256" key="1">
    <source>
        <dbReference type="SAM" id="Coils"/>
    </source>
</evidence>
<evidence type="ECO:0000256" key="2">
    <source>
        <dbReference type="SAM" id="MobiDB-lite"/>
    </source>
</evidence>
<evidence type="ECO:0008006" key="5">
    <source>
        <dbReference type="Google" id="ProtNLM"/>
    </source>
</evidence>
<feature type="coiled-coil region" evidence="1">
    <location>
        <begin position="1"/>
        <end position="28"/>
    </location>
</feature>
<feature type="compositionally biased region" description="Polar residues" evidence="2">
    <location>
        <begin position="119"/>
        <end position="130"/>
    </location>
</feature>
<organism evidence="3 4">
    <name type="scientific">Leptomonas seymouri</name>
    <dbReference type="NCBI Taxonomy" id="5684"/>
    <lineage>
        <taxon>Eukaryota</taxon>
        <taxon>Discoba</taxon>
        <taxon>Euglenozoa</taxon>
        <taxon>Kinetoplastea</taxon>
        <taxon>Metakinetoplastina</taxon>
        <taxon>Trypanosomatida</taxon>
        <taxon>Trypanosomatidae</taxon>
        <taxon>Leishmaniinae</taxon>
        <taxon>Leptomonas</taxon>
    </lineage>
</organism>
<keyword evidence="1" id="KW-0175">Coiled coil</keyword>
<sequence>MSEENESVDQEAKLLQQLSEKYHEAIRRDNCGTAGATVEMSLMRMMAAMGELSALAFTKASGISPFEREEVSKLIGKLSISVAAIAEAFDLNIALSAQQYLDEKLATTPAAPPRKTVTAPPSSQANSRASRSPCGVSDKASATPAPDGSSIVLSPASNMRFFNFVDQLAAAPREYFQEANLKWVAPAPNGALEELIPNGRAITVDYEDFPHYRAKLAQYREMRSRQSRARPVSASPKPANASENAGTVAGGWPASYPMPTGPAVASIPSTLPAVVAQAPGYDPARDSDLYSPSHFSGGLFSPMAHVSGAGVMNVYPPAAVVASEAANGADADARQRQALQQIGRPYEVHDFNQKVNLLRSGLVQGAEIAKLGLTFSIPDGPRVVELISDGMQVDVTAANAKAFLNLLEKFPSAQAPSPARVHRTNSVRKIDVRSIIPDVPPTFSPSHFSHDLFAPFAKPTSAVYVDYDKSERILPAFLRDQSSQAAARDMRNLYLNAARCADCTTLERILQEVKANPAAVSKYGVTFCVPSSLEPYSTAEELHTGLHSLFPSSALQPVTPDQQPQFLSMARQYFPHIL</sequence>
<proteinExistence type="predicted"/>
<feature type="region of interest" description="Disordered" evidence="2">
    <location>
        <begin position="106"/>
        <end position="147"/>
    </location>
</feature>
<dbReference type="OMA" id="PSHFSHG"/>
<keyword evidence="4" id="KW-1185">Reference proteome</keyword>
<evidence type="ECO:0000313" key="4">
    <source>
        <dbReference type="Proteomes" id="UP000038009"/>
    </source>
</evidence>
<reference evidence="3 4" key="1">
    <citation type="journal article" date="2015" name="PLoS Pathog.">
        <title>Leptomonas seymouri: Adaptations to the Dixenous Life Cycle Analyzed by Genome Sequencing, Transcriptome Profiling and Co-infection with Leishmania donovani.</title>
        <authorList>
            <person name="Kraeva N."/>
            <person name="Butenko A."/>
            <person name="Hlavacova J."/>
            <person name="Kostygov A."/>
            <person name="Myskova J."/>
            <person name="Grybchuk D."/>
            <person name="Lestinova T."/>
            <person name="Votypka J."/>
            <person name="Volf P."/>
            <person name="Opperdoes F."/>
            <person name="Flegontov P."/>
            <person name="Lukes J."/>
            <person name="Yurchenko V."/>
        </authorList>
    </citation>
    <scope>NUCLEOTIDE SEQUENCE [LARGE SCALE GENOMIC DNA]</scope>
    <source>
        <strain evidence="3 4">ATCC 30220</strain>
    </source>
</reference>
<comment type="caution">
    <text evidence="3">The sequence shown here is derived from an EMBL/GenBank/DDBJ whole genome shotgun (WGS) entry which is preliminary data.</text>
</comment>
<gene>
    <name evidence="3" type="ORF">ABL78_1990</name>
</gene>
<feature type="region of interest" description="Disordered" evidence="2">
    <location>
        <begin position="224"/>
        <end position="244"/>
    </location>
</feature>
<dbReference type="Proteomes" id="UP000038009">
    <property type="component" value="Unassembled WGS sequence"/>
</dbReference>
<name>A0A0N1I848_LEPSE</name>
<evidence type="ECO:0000313" key="3">
    <source>
        <dbReference type="EMBL" id="KPI88873.1"/>
    </source>
</evidence>
<protein>
    <recommendedName>
        <fullName evidence="5">HECT domain-containing protein</fullName>
    </recommendedName>
</protein>
<dbReference type="OrthoDB" id="241049at2759"/>
<dbReference type="AlphaFoldDB" id="A0A0N1I848"/>